<dbReference type="Proteomes" id="UP000294850">
    <property type="component" value="Unassembled WGS sequence"/>
</dbReference>
<dbReference type="AlphaFoldDB" id="A0A4R5DLR7"/>
<dbReference type="Pfam" id="PF04240">
    <property type="entry name" value="Caroten_synth"/>
    <property type="match status" value="1"/>
</dbReference>
<feature type="transmembrane region" description="Helical" evidence="1">
    <location>
        <begin position="43"/>
        <end position="62"/>
    </location>
</feature>
<feature type="transmembrane region" description="Helical" evidence="1">
    <location>
        <begin position="258"/>
        <end position="278"/>
    </location>
</feature>
<gene>
    <name evidence="2" type="ORF">E0F88_21535</name>
</gene>
<accession>A0A4R5DLR7</accession>
<feature type="transmembrane region" description="Helical" evidence="1">
    <location>
        <begin position="190"/>
        <end position="215"/>
    </location>
</feature>
<feature type="transmembrane region" description="Helical" evidence="1">
    <location>
        <begin position="113"/>
        <end position="135"/>
    </location>
</feature>
<keyword evidence="3" id="KW-1185">Reference proteome</keyword>
<dbReference type="EMBL" id="SMFL01000008">
    <property type="protein sequence ID" value="TDE12921.1"/>
    <property type="molecule type" value="Genomic_DNA"/>
</dbReference>
<feature type="transmembrane region" description="Helical" evidence="1">
    <location>
        <begin position="227"/>
        <end position="246"/>
    </location>
</feature>
<reference evidence="2 3" key="1">
    <citation type="submission" date="2019-03" db="EMBL/GenBank/DDBJ databases">
        <title>Dyadobacter AR-3-6 sp. nov., isolated from arctic soil.</title>
        <authorList>
            <person name="Chaudhary D.K."/>
        </authorList>
    </citation>
    <scope>NUCLEOTIDE SEQUENCE [LARGE SCALE GENOMIC DNA]</scope>
    <source>
        <strain evidence="2 3">AR-3-6</strain>
    </source>
</reference>
<feature type="transmembrane region" description="Helical" evidence="1">
    <location>
        <begin position="155"/>
        <end position="178"/>
    </location>
</feature>
<proteinExistence type="predicted"/>
<evidence type="ECO:0000256" key="1">
    <source>
        <dbReference type="SAM" id="Phobius"/>
    </source>
</evidence>
<evidence type="ECO:0000313" key="3">
    <source>
        <dbReference type="Proteomes" id="UP000294850"/>
    </source>
</evidence>
<keyword evidence="1" id="KW-0812">Transmembrane</keyword>
<sequence length="323" mass="36913">MLPFSSIPYGPAPSYAYPIVEIGAYLLFVLCFIHAVKSGVGDVAYLVGGMLFGLLLEYVNVVNNLGYIYGRFTIMFGTAPKDIPLCIGIGWGMIMYTARLFSDSLKMTLWTSVAMDTLLAISIDLSMDTVAYRLHMWHWNWAGTGLDPLKADWFGIPYGNFFGWVCVVFFYSSASRLFQKWFASRNRNSAVLPALAPVLAIIVSQILLYVMLVYVNGFLKQQFGITSRHRFIFALFVLSLMLINGLRKSKIQFARLPYITWLIPAFFHIYFLIFLFTQNFYKEHVMLVIVPVMLIIISIVLHLLPLVQWRKREVDLVASEQVF</sequence>
<protein>
    <submittedName>
        <fullName evidence="2">Carotenoid biosynthesis protein</fullName>
    </submittedName>
</protein>
<dbReference type="RefSeq" id="WP_131960341.1">
    <property type="nucleotide sequence ID" value="NZ_SMFL01000008.1"/>
</dbReference>
<dbReference type="InterPro" id="IPR007354">
    <property type="entry name" value="CruF-like"/>
</dbReference>
<keyword evidence="1" id="KW-0472">Membrane</keyword>
<feature type="transmembrane region" description="Helical" evidence="1">
    <location>
        <begin position="284"/>
        <end position="304"/>
    </location>
</feature>
<keyword evidence="1" id="KW-1133">Transmembrane helix</keyword>
<comment type="caution">
    <text evidence="2">The sequence shown here is derived from an EMBL/GenBank/DDBJ whole genome shotgun (WGS) entry which is preliminary data.</text>
</comment>
<feature type="transmembrane region" description="Helical" evidence="1">
    <location>
        <begin position="15"/>
        <end position="36"/>
    </location>
</feature>
<dbReference type="OrthoDB" id="634831at2"/>
<name>A0A4R5DLR7_9BACT</name>
<organism evidence="2 3">
    <name type="scientific">Dyadobacter psychrotolerans</name>
    <dbReference type="NCBI Taxonomy" id="2541721"/>
    <lineage>
        <taxon>Bacteria</taxon>
        <taxon>Pseudomonadati</taxon>
        <taxon>Bacteroidota</taxon>
        <taxon>Cytophagia</taxon>
        <taxon>Cytophagales</taxon>
        <taxon>Spirosomataceae</taxon>
        <taxon>Dyadobacter</taxon>
    </lineage>
</organism>
<feature type="transmembrane region" description="Helical" evidence="1">
    <location>
        <begin position="82"/>
        <end position="101"/>
    </location>
</feature>
<evidence type="ECO:0000313" key="2">
    <source>
        <dbReference type="EMBL" id="TDE12921.1"/>
    </source>
</evidence>